<evidence type="ECO:0000256" key="3">
    <source>
        <dbReference type="ARBA" id="ARBA00022692"/>
    </source>
</evidence>
<keyword evidence="3" id="KW-0812">Transmembrane</keyword>
<dbReference type="SUPFAM" id="SSF52151">
    <property type="entry name" value="FabD/lysophospholipase-like"/>
    <property type="match status" value="1"/>
</dbReference>
<evidence type="ECO:0000256" key="9">
    <source>
        <dbReference type="PROSITE-ProRule" id="PRU01161"/>
    </source>
</evidence>
<dbReference type="RefSeq" id="WP_114900553.1">
    <property type="nucleotide sequence ID" value="NZ_CP031222.1"/>
</dbReference>
<evidence type="ECO:0000313" key="13">
    <source>
        <dbReference type="Proteomes" id="UP000253940"/>
    </source>
</evidence>
<dbReference type="Gene3D" id="2.60.120.10">
    <property type="entry name" value="Jelly Rolls"/>
    <property type="match status" value="1"/>
</dbReference>
<evidence type="ECO:0000256" key="6">
    <source>
        <dbReference type="ARBA" id="ARBA00022989"/>
    </source>
</evidence>
<dbReference type="GO" id="GO:0016020">
    <property type="term" value="C:membrane"/>
    <property type="evidence" value="ECO:0007669"/>
    <property type="project" value="UniProtKB-SubCell"/>
</dbReference>
<evidence type="ECO:0000256" key="8">
    <source>
        <dbReference type="ARBA" id="ARBA00023136"/>
    </source>
</evidence>
<feature type="domain" description="PNPLA" evidence="11">
    <location>
        <begin position="324"/>
        <end position="484"/>
    </location>
</feature>
<dbReference type="GO" id="GO:0016042">
    <property type="term" value="P:lipid catabolic process"/>
    <property type="evidence" value="ECO:0007669"/>
    <property type="project" value="UniProtKB-UniRule"/>
</dbReference>
<feature type="active site" description="Nucleophile" evidence="9">
    <location>
        <position position="357"/>
    </location>
</feature>
<protein>
    <submittedName>
        <fullName evidence="12">Cyclic nucleotide-binding protein</fullName>
    </submittedName>
</protein>
<dbReference type="SMART" id="SM00100">
    <property type="entry name" value="cNMP"/>
    <property type="match status" value="1"/>
</dbReference>
<feature type="short sequence motif" description="GXGXXG" evidence="9">
    <location>
        <begin position="328"/>
        <end position="333"/>
    </location>
</feature>
<dbReference type="InterPro" id="IPR002641">
    <property type="entry name" value="PNPLA_dom"/>
</dbReference>
<dbReference type="CDD" id="cd00038">
    <property type="entry name" value="CAP_ED"/>
    <property type="match status" value="1"/>
</dbReference>
<dbReference type="Gene3D" id="3.40.1090.10">
    <property type="entry name" value="Cytosolic phospholipase A2 catalytic domain"/>
    <property type="match status" value="2"/>
</dbReference>
<dbReference type="InterPro" id="IPR014710">
    <property type="entry name" value="RmlC-like_jellyroll"/>
</dbReference>
<reference evidence="12 13" key="1">
    <citation type="submission" date="2018-07" db="EMBL/GenBank/DDBJ databases">
        <title>Genome sequencing of Moraxellaceae gen. HYN0046.</title>
        <authorList>
            <person name="Kim M."/>
            <person name="Yi H."/>
        </authorList>
    </citation>
    <scope>NUCLEOTIDE SEQUENCE [LARGE SCALE GENOMIC DNA]</scope>
    <source>
        <strain evidence="12 13">HYN0046</strain>
    </source>
</reference>
<keyword evidence="8" id="KW-0472">Membrane</keyword>
<dbReference type="KEGG" id="mbah:HYN46_02985"/>
<evidence type="ECO:0000256" key="7">
    <source>
        <dbReference type="ARBA" id="ARBA00023098"/>
    </source>
</evidence>
<feature type="short sequence motif" description="GXSXG" evidence="9">
    <location>
        <begin position="355"/>
        <end position="359"/>
    </location>
</feature>
<sequence>MNILAALEQVSIFAKLSDTALQSLAHCAEPLQLNTGDALYLKGDPSLYFYVVLHGRLRVSLLDVMLGYVGRHQPIGEMDVIVGEVRNTSVHAVRDSLLLRFGASEFLNFIQVNAASLLDLTRLVINRSRHFYNQNNNPKASKKRDFGGTLAVIPASSGVSAIQLAEALVEHLDGWPETRLITAAHVDSIFGDGVAQTPLDESANDLHLREWLASLEERHHYVLYAADNDRDPWSLRCLHQADRILILAEATRLPENVPVLDALHRSGLIAPIELVLLRSEGDPSPHTLAWREETGARAHYFVHPWANADISALARQISGQGVGLVLGGGGARGFAHIGLIRALEQLQIPVDIVGGTSMGAFVSALVACGFDSVEMSHIAHETFVARNYLNDYTVPKVSLIRGARFHKRLMSVFGHRRIEELRRTFYCISTNLTTGNPMIHDRGTLATWVGTSMSVPGVAPPVAWHGDLLCDGGVVNNLPTDVMRNLERGIIIASNVSMNGDIRAPGAGEEEPDQMALLNWKGTKRAPSLSEILMRTATLASDTTIQMSSISNADIYLRMPIADIGMFDWHRLDELIERGYQYGLELLTPIRDTLPR</sequence>
<dbReference type="AlphaFoldDB" id="A0A345PB30"/>
<keyword evidence="4 9" id="KW-0378">Hydrolase</keyword>
<evidence type="ECO:0000256" key="1">
    <source>
        <dbReference type="ARBA" id="ARBA00004370"/>
    </source>
</evidence>
<feature type="domain" description="Cyclic nucleotide-binding" evidence="10">
    <location>
        <begin position="12"/>
        <end position="110"/>
    </location>
</feature>
<dbReference type="PANTHER" id="PTHR14226">
    <property type="entry name" value="NEUROPATHY TARGET ESTERASE/SWISS CHEESE D.MELANOGASTER"/>
    <property type="match status" value="1"/>
</dbReference>
<dbReference type="PROSITE" id="PS51635">
    <property type="entry name" value="PNPLA"/>
    <property type="match status" value="1"/>
</dbReference>
<dbReference type="InterPro" id="IPR056556">
    <property type="entry name" value="NTE1_P-loop_dom"/>
</dbReference>
<dbReference type="Pfam" id="PF01734">
    <property type="entry name" value="Patatin"/>
    <property type="match status" value="1"/>
</dbReference>
<keyword evidence="13" id="KW-1185">Reference proteome</keyword>
<evidence type="ECO:0000256" key="5">
    <source>
        <dbReference type="ARBA" id="ARBA00022963"/>
    </source>
</evidence>
<dbReference type="InterPro" id="IPR001423">
    <property type="entry name" value="LysoPLipase_patatin_CS"/>
</dbReference>
<dbReference type="PROSITE" id="PS01237">
    <property type="entry name" value="UPF0028"/>
    <property type="match status" value="1"/>
</dbReference>
<dbReference type="Pfam" id="PF24179">
    <property type="entry name" value="NTE_Ploop"/>
    <property type="match status" value="1"/>
</dbReference>
<keyword evidence="5 9" id="KW-0442">Lipid degradation</keyword>
<evidence type="ECO:0000256" key="2">
    <source>
        <dbReference type="ARBA" id="ARBA00006636"/>
    </source>
</evidence>
<dbReference type="InterPro" id="IPR000595">
    <property type="entry name" value="cNMP-bd_dom"/>
</dbReference>
<comment type="similarity">
    <text evidence="2">Belongs to the NTE family.</text>
</comment>
<organism evidence="12 13">
    <name type="scientific">Aquirhabdus parva</name>
    <dbReference type="NCBI Taxonomy" id="2283318"/>
    <lineage>
        <taxon>Bacteria</taxon>
        <taxon>Pseudomonadati</taxon>
        <taxon>Pseudomonadota</taxon>
        <taxon>Gammaproteobacteria</taxon>
        <taxon>Moraxellales</taxon>
        <taxon>Moraxellaceae</taxon>
        <taxon>Aquirhabdus</taxon>
    </lineage>
</organism>
<dbReference type="Pfam" id="PF00027">
    <property type="entry name" value="cNMP_binding"/>
    <property type="match status" value="1"/>
</dbReference>
<evidence type="ECO:0000313" key="12">
    <source>
        <dbReference type="EMBL" id="AXI04489.1"/>
    </source>
</evidence>
<dbReference type="InterPro" id="IPR016035">
    <property type="entry name" value="Acyl_Trfase/lysoPLipase"/>
</dbReference>
<evidence type="ECO:0000259" key="10">
    <source>
        <dbReference type="PROSITE" id="PS50042"/>
    </source>
</evidence>
<dbReference type="CDD" id="cd07205">
    <property type="entry name" value="Pat_PNPLA6_PNPLA7_NTE1_like"/>
    <property type="match status" value="1"/>
</dbReference>
<dbReference type="GO" id="GO:0046470">
    <property type="term" value="P:phosphatidylcholine metabolic process"/>
    <property type="evidence" value="ECO:0007669"/>
    <property type="project" value="InterPro"/>
</dbReference>
<dbReference type="GO" id="GO:0004622">
    <property type="term" value="F:phosphatidylcholine lysophospholipase activity"/>
    <property type="evidence" value="ECO:0007669"/>
    <property type="project" value="InterPro"/>
</dbReference>
<comment type="subcellular location">
    <subcellularLocation>
        <location evidence="1">Membrane</location>
    </subcellularLocation>
</comment>
<keyword evidence="6" id="KW-1133">Transmembrane helix</keyword>
<dbReference type="Proteomes" id="UP000253940">
    <property type="component" value="Chromosome"/>
</dbReference>
<feature type="short sequence motif" description="DGA/G" evidence="9">
    <location>
        <begin position="471"/>
        <end position="473"/>
    </location>
</feature>
<dbReference type="SUPFAM" id="SSF51206">
    <property type="entry name" value="cAMP-binding domain-like"/>
    <property type="match status" value="1"/>
</dbReference>
<dbReference type="PANTHER" id="PTHR14226:SF29">
    <property type="entry name" value="NEUROPATHY TARGET ESTERASE SWS"/>
    <property type="match status" value="1"/>
</dbReference>
<accession>A0A345PB30</accession>
<feature type="active site" description="Proton acceptor" evidence="9">
    <location>
        <position position="471"/>
    </location>
</feature>
<evidence type="ECO:0000256" key="4">
    <source>
        <dbReference type="ARBA" id="ARBA00022801"/>
    </source>
</evidence>
<keyword evidence="7 9" id="KW-0443">Lipid metabolism</keyword>
<dbReference type="InterPro" id="IPR050301">
    <property type="entry name" value="NTE"/>
</dbReference>
<dbReference type="PROSITE" id="PS50042">
    <property type="entry name" value="CNMP_BINDING_3"/>
    <property type="match status" value="1"/>
</dbReference>
<dbReference type="EMBL" id="CP031222">
    <property type="protein sequence ID" value="AXI04489.1"/>
    <property type="molecule type" value="Genomic_DNA"/>
</dbReference>
<name>A0A345PB30_9GAMM</name>
<evidence type="ECO:0000259" key="11">
    <source>
        <dbReference type="PROSITE" id="PS51635"/>
    </source>
</evidence>
<proteinExistence type="inferred from homology"/>
<dbReference type="InterPro" id="IPR018490">
    <property type="entry name" value="cNMP-bd_dom_sf"/>
</dbReference>
<gene>
    <name evidence="12" type="ORF">HYN46_02985</name>
</gene>
<dbReference type="OrthoDB" id="5290098at2"/>